<sequence length="234" mass="24617">MIVKTWVVVKDSNVVPKLGKGGVVQATTGRGVHSKVHVDSFVKSGERIVLGGKKSGKGSGINSNDKLASLDDVDSKKTYSNSIRVFGSNDGSSRGVAVSDGSARGNPGEAGIGGVLRNNSSRILGLFSLYVGIKDSSLAEILAIHRAATLCSQSASLRNKVIDIVSDSSEAVSWVNTEGPGNLEFLNIIYETRHAMSLLGNTTVSYNPRSSNTLADSLAKHGSARRGSKMIWDL</sequence>
<protein>
    <recommendedName>
        <fullName evidence="1">RNase H type-1 domain-containing protein</fullName>
    </recommendedName>
</protein>
<dbReference type="Pfam" id="PF13456">
    <property type="entry name" value="RVT_3"/>
    <property type="match status" value="1"/>
</dbReference>
<evidence type="ECO:0000259" key="1">
    <source>
        <dbReference type="Pfam" id="PF13456"/>
    </source>
</evidence>
<dbReference type="SUPFAM" id="SSF53098">
    <property type="entry name" value="Ribonuclease H-like"/>
    <property type="match status" value="1"/>
</dbReference>
<evidence type="ECO:0000313" key="2">
    <source>
        <dbReference type="EMBL" id="KAK3220514.1"/>
    </source>
</evidence>
<reference evidence="2" key="1">
    <citation type="journal article" date="2023" name="Plant J.">
        <title>Genome sequences and population genomics provide insights into the demographic history, inbreeding, and mutation load of two 'living fossil' tree species of Dipteronia.</title>
        <authorList>
            <person name="Feng Y."/>
            <person name="Comes H.P."/>
            <person name="Chen J."/>
            <person name="Zhu S."/>
            <person name="Lu R."/>
            <person name="Zhang X."/>
            <person name="Li P."/>
            <person name="Qiu J."/>
            <person name="Olsen K.M."/>
            <person name="Qiu Y."/>
        </authorList>
    </citation>
    <scope>NUCLEOTIDE SEQUENCE</scope>
    <source>
        <strain evidence="2">NBL</strain>
    </source>
</reference>
<gene>
    <name evidence="2" type="ORF">Dsin_014484</name>
</gene>
<dbReference type="CDD" id="cd06222">
    <property type="entry name" value="RNase_H_like"/>
    <property type="match status" value="1"/>
</dbReference>
<organism evidence="2 3">
    <name type="scientific">Dipteronia sinensis</name>
    <dbReference type="NCBI Taxonomy" id="43782"/>
    <lineage>
        <taxon>Eukaryota</taxon>
        <taxon>Viridiplantae</taxon>
        <taxon>Streptophyta</taxon>
        <taxon>Embryophyta</taxon>
        <taxon>Tracheophyta</taxon>
        <taxon>Spermatophyta</taxon>
        <taxon>Magnoliopsida</taxon>
        <taxon>eudicotyledons</taxon>
        <taxon>Gunneridae</taxon>
        <taxon>Pentapetalae</taxon>
        <taxon>rosids</taxon>
        <taxon>malvids</taxon>
        <taxon>Sapindales</taxon>
        <taxon>Sapindaceae</taxon>
        <taxon>Hippocastanoideae</taxon>
        <taxon>Acereae</taxon>
        <taxon>Dipteronia</taxon>
    </lineage>
</organism>
<dbReference type="Proteomes" id="UP001281410">
    <property type="component" value="Unassembled WGS sequence"/>
</dbReference>
<name>A0AAE0AN70_9ROSI</name>
<dbReference type="InterPro" id="IPR012337">
    <property type="entry name" value="RNaseH-like_sf"/>
</dbReference>
<dbReference type="EMBL" id="JANJYJ010000004">
    <property type="protein sequence ID" value="KAK3220514.1"/>
    <property type="molecule type" value="Genomic_DNA"/>
</dbReference>
<comment type="caution">
    <text evidence="2">The sequence shown here is derived from an EMBL/GenBank/DDBJ whole genome shotgun (WGS) entry which is preliminary data.</text>
</comment>
<dbReference type="GO" id="GO:0003676">
    <property type="term" value="F:nucleic acid binding"/>
    <property type="evidence" value="ECO:0007669"/>
    <property type="project" value="InterPro"/>
</dbReference>
<dbReference type="PANTHER" id="PTHR47723">
    <property type="entry name" value="OS05G0353850 PROTEIN"/>
    <property type="match status" value="1"/>
</dbReference>
<dbReference type="InterPro" id="IPR002156">
    <property type="entry name" value="RNaseH_domain"/>
</dbReference>
<dbReference type="InterPro" id="IPR044730">
    <property type="entry name" value="RNase_H-like_dom_plant"/>
</dbReference>
<feature type="domain" description="RNase H type-1" evidence="1">
    <location>
        <begin position="99"/>
        <end position="221"/>
    </location>
</feature>
<dbReference type="InterPro" id="IPR036397">
    <property type="entry name" value="RNaseH_sf"/>
</dbReference>
<dbReference type="Gene3D" id="3.30.420.10">
    <property type="entry name" value="Ribonuclease H-like superfamily/Ribonuclease H"/>
    <property type="match status" value="1"/>
</dbReference>
<dbReference type="InterPro" id="IPR053151">
    <property type="entry name" value="RNase_H-like"/>
</dbReference>
<dbReference type="AlphaFoldDB" id="A0AAE0AN70"/>
<proteinExistence type="predicted"/>
<dbReference type="GO" id="GO:0004523">
    <property type="term" value="F:RNA-DNA hybrid ribonuclease activity"/>
    <property type="evidence" value="ECO:0007669"/>
    <property type="project" value="InterPro"/>
</dbReference>
<evidence type="ECO:0000313" key="3">
    <source>
        <dbReference type="Proteomes" id="UP001281410"/>
    </source>
</evidence>
<dbReference type="PANTHER" id="PTHR47723:SF22">
    <property type="entry name" value="RNASE H TYPE-1 DOMAIN-CONTAINING PROTEIN"/>
    <property type="match status" value="1"/>
</dbReference>
<keyword evidence="3" id="KW-1185">Reference proteome</keyword>
<accession>A0AAE0AN70</accession>